<dbReference type="EMBL" id="JAUSTI010000006">
    <property type="protein sequence ID" value="MDQ0171232.1"/>
    <property type="molecule type" value="Genomic_DNA"/>
</dbReference>
<feature type="transmembrane region" description="Helical" evidence="9">
    <location>
        <begin position="181"/>
        <end position="199"/>
    </location>
</feature>
<name>A0ABT9WD88_9BACL</name>
<comment type="caution">
    <text evidence="11">The sequence shown here is derived from an EMBL/GenBank/DDBJ whole genome shotgun (WGS) entry which is preliminary data.</text>
</comment>
<evidence type="ECO:0000256" key="8">
    <source>
        <dbReference type="ARBA" id="ARBA00023136"/>
    </source>
</evidence>
<comment type="subcellular location">
    <subcellularLocation>
        <location evidence="1">Cell membrane</location>
        <topology evidence="1">Multi-pass membrane protein</topology>
    </subcellularLocation>
</comment>
<dbReference type="InterPro" id="IPR050558">
    <property type="entry name" value="PTS_Sugar-Specific_Components"/>
</dbReference>
<feature type="transmembrane region" description="Helical" evidence="9">
    <location>
        <begin position="150"/>
        <end position="169"/>
    </location>
</feature>
<evidence type="ECO:0000256" key="7">
    <source>
        <dbReference type="ARBA" id="ARBA00022989"/>
    </source>
</evidence>
<reference evidence="11 12" key="1">
    <citation type="submission" date="2023-07" db="EMBL/GenBank/DDBJ databases">
        <title>Sorghum-associated microbial communities from plants grown in Nebraska, USA.</title>
        <authorList>
            <person name="Schachtman D."/>
        </authorList>
    </citation>
    <scope>NUCLEOTIDE SEQUENCE [LARGE SCALE GENOMIC DNA]</scope>
    <source>
        <strain evidence="11 12">DS1314</strain>
    </source>
</reference>
<evidence type="ECO:0000256" key="9">
    <source>
        <dbReference type="SAM" id="Phobius"/>
    </source>
</evidence>
<dbReference type="PANTHER" id="PTHR30175">
    <property type="entry name" value="PHOSPHOTRANSFERASE SYSTEM TRANSPORT PROTEIN"/>
    <property type="match status" value="1"/>
</dbReference>
<dbReference type="InterPro" id="IPR013013">
    <property type="entry name" value="PTS_EIIC_1"/>
</dbReference>
<evidence type="ECO:0000313" key="11">
    <source>
        <dbReference type="EMBL" id="MDQ0171232.1"/>
    </source>
</evidence>
<feature type="transmembrane region" description="Helical" evidence="9">
    <location>
        <begin position="388"/>
        <end position="414"/>
    </location>
</feature>
<evidence type="ECO:0000256" key="3">
    <source>
        <dbReference type="ARBA" id="ARBA00022475"/>
    </source>
</evidence>
<keyword evidence="3" id="KW-1003">Cell membrane</keyword>
<keyword evidence="8 9" id="KW-0472">Membrane</keyword>
<evidence type="ECO:0000256" key="2">
    <source>
        <dbReference type="ARBA" id="ARBA00022448"/>
    </source>
</evidence>
<evidence type="ECO:0000259" key="10">
    <source>
        <dbReference type="PROSITE" id="PS51103"/>
    </source>
</evidence>
<evidence type="ECO:0000256" key="4">
    <source>
        <dbReference type="ARBA" id="ARBA00022597"/>
    </source>
</evidence>
<keyword evidence="4" id="KW-0762">Sugar transport</keyword>
<feature type="transmembrane region" description="Helical" evidence="9">
    <location>
        <begin position="293"/>
        <end position="316"/>
    </location>
</feature>
<dbReference type="InterPro" id="IPR003352">
    <property type="entry name" value="PTS_EIIC"/>
</dbReference>
<feature type="transmembrane region" description="Helical" evidence="9">
    <location>
        <begin position="328"/>
        <end position="350"/>
    </location>
</feature>
<organism evidence="11 12">
    <name type="scientific">Paenibacillus tundrae</name>
    <dbReference type="NCBI Taxonomy" id="528187"/>
    <lineage>
        <taxon>Bacteria</taxon>
        <taxon>Bacillati</taxon>
        <taxon>Bacillota</taxon>
        <taxon>Bacilli</taxon>
        <taxon>Bacillales</taxon>
        <taxon>Paenibacillaceae</taxon>
        <taxon>Paenibacillus</taxon>
    </lineage>
</organism>
<feature type="transmembrane region" description="Helical" evidence="9">
    <location>
        <begin position="362"/>
        <end position="381"/>
    </location>
</feature>
<keyword evidence="12" id="KW-1185">Reference proteome</keyword>
<keyword evidence="7 9" id="KW-1133">Transmembrane helix</keyword>
<evidence type="ECO:0000256" key="6">
    <source>
        <dbReference type="ARBA" id="ARBA00022692"/>
    </source>
</evidence>
<dbReference type="RefSeq" id="WP_307216387.1">
    <property type="nucleotide sequence ID" value="NZ_JAUSTI010000006.1"/>
</dbReference>
<feature type="transmembrane region" description="Helical" evidence="9">
    <location>
        <begin position="219"/>
        <end position="236"/>
    </location>
</feature>
<proteinExistence type="predicted"/>
<dbReference type="PROSITE" id="PS51103">
    <property type="entry name" value="PTS_EIIC_TYPE_1"/>
    <property type="match status" value="1"/>
</dbReference>
<keyword evidence="2" id="KW-0813">Transport</keyword>
<dbReference type="Pfam" id="PF02378">
    <property type="entry name" value="PTS_EIIC"/>
    <property type="match status" value="1"/>
</dbReference>
<evidence type="ECO:0000256" key="5">
    <source>
        <dbReference type="ARBA" id="ARBA00022683"/>
    </source>
</evidence>
<evidence type="ECO:0000256" key="1">
    <source>
        <dbReference type="ARBA" id="ARBA00004651"/>
    </source>
</evidence>
<dbReference type="PANTHER" id="PTHR30175:SF1">
    <property type="entry name" value="PTS SYSTEM ARBUTIN-, CELLOBIOSE-, AND SALICIN-SPECIFIC EIIBC COMPONENT-RELATED"/>
    <property type="match status" value="1"/>
</dbReference>
<protein>
    <submittedName>
        <fullName evidence="11">PTS system beta-glucosides-specific IIC component</fullName>
    </submittedName>
</protein>
<feature type="domain" description="PTS EIIC type-1" evidence="10">
    <location>
        <begin position="106"/>
        <end position="467"/>
    </location>
</feature>
<keyword evidence="5" id="KW-0598">Phosphotransferase system</keyword>
<feature type="transmembrane region" description="Helical" evidence="9">
    <location>
        <begin position="115"/>
        <end position="138"/>
    </location>
</feature>
<feature type="transmembrane region" description="Helical" evidence="9">
    <location>
        <begin position="248"/>
        <end position="273"/>
    </location>
</feature>
<evidence type="ECO:0000313" key="12">
    <source>
        <dbReference type="Proteomes" id="UP001233836"/>
    </source>
</evidence>
<sequence length="468" mass="50966">MNHRQLVSDILRITGGEDNIRGAEHQLRAITLVLKDRTKADFSILSTKQFTANVHLEGDRCRIELESESEALEVFNTLTGSYHVHKIADGEQEIKLEAKRSFSVLHFVSDVFRPLLPVILGAGLIKVILGIILILNQLISDDPMLMDEPIFNLLSMIANTPVYLLPVFIAVSTAYRLRSNMYVAATIGGFMFYPEITMWLNGEKTVRLFGVEMISQPNLYSSVPWVILAVIASAYLERKIDSRAPRAFQGIVASILSLVILVPLMLLILGIVGTFVDDYAGEWISSLVESAPVLAVMLIAAFFSLLMIVGLQYCLVPIIIYEITSAGYSIVLPAMFVAMFGHAGAALAVALRSRRGETKRTAVWSSVVALLGVPEPAIYAVNMSKRIAFYSALLGGGIGGLYMGLTSVSISVISGSFGSLFQIPLFIEEGSLNVLHACIGLAVSFVVAGALTYWLTGRQAKITTSLEV</sequence>
<keyword evidence="6 9" id="KW-0812">Transmembrane</keyword>
<dbReference type="Proteomes" id="UP001233836">
    <property type="component" value="Unassembled WGS sequence"/>
</dbReference>
<gene>
    <name evidence="11" type="ORF">J2T19_002684</name>
</gene>
<accession>A0ABT9WD88</accession>
<feature type="transmembrane region" description="Helical" evidence="9">
    <location>
        <begin position="434"/>
        <end position="455"/>
    </location>
</feature>